<keyword evidence="1" id="KW-0472">Membrane</keyword>
<dbReference type="AlphaFoldDB" id="A0A382GNF2"/>
<evidence type="ECO:0000256" key="1">
    <source>
        <dbReference type="SAM" id="Phobius"/>
    </source>
</evidence>
<sequence length="75" mass="8884">MFRELREWLHLLLLYGFLYICAFVVTSGFIVHAKQDNLQVQNYAPPSEPIQQIITTERVLETVFHFLKEMNSENL</sequence>
<gene>
    <name evidence="2" type="ORF">METZ01_LOCUS229512</name>
</gene>
<organism evidence="2">
    <name type="scientific">marine metagenome</name>
    <dbReference type="NCBI Taxonomy" id="408172"/>
    <lineage>
        <taxon>unclassified sequences</taxon>
        <taxon>metagenomes</taxon>
        <taxon>ecological metagenomes</taxon>
    </lineage>
</organism>
<keyword evidence="1" id="KW-1133">Transmembrane helix</keyword>
<protein>
    <submittedName>
        <fullName evidence="2">Uncharacterized protein</fullName>
    </submittedName>
</protein>
<keyword evidence="1" id="KW-0812">Transmembrane</keyword>
<accession>A0A382GNF2</accession>
<proteinExistence type="predicted"/>
<dbReference type="EMBL" id="UINC01056524">
    <property type="protein sequence ID" value="SVB76658.1"/>
    <property type="molecule type" value="Genomic_DNA"/>
</dbReference>
<feature type="transmembrane region" description="Helical" evidence="1">
    <location>
        <begin position="12"/>
        <end position="31"/>
    </location>
</feature>
<reference evidence="2" key="1">
    <citation type="submission" date="2018-05" db="EMBL/GenBank/DDBJ databases">
        <authorList>
            <person name="Lanie J.A."/>
            <person name="Ng W.-L."/>
            <person name="Kazmierczak K.M."/>
            <person name="Andrzejewski T.M."/>
            <person name="Davidsen T.M."/>
            <person name="Wayne K.J."/>
            <person name="Tettelin H."/>
            <person name="Glass J.I."/>
            <person name="Rusch D."/>
            <person name="Podicherti R."/>
            <person name="Tsui H.-C.T."/>
            <person name="Winkler M.E."/>
        </authorList>
    </citation>
    <scope>NUCLEOTIDE SEQUENCE</scope>
</reference>
<evidence type="ECO:0000313" key="2">
    <source>
        <dbReference type="EMBL" id="SVB76658.1"/>
    </source>
</evidence>
<name>A0A382GNF2_9ZZZZ</name>